<proteinExistence type="predicted"/>
<dbReference type="Gene3D" id="3.40.50.720">
    <property type="entry name" value="NAD(P)-binding Rossmann-like Domain"/>
    <property type="match status" value="1"/>
</dbReference>
<protein>
    <submittedName>
        <fullName evidence="1">Unannotated protein</fullName>
    </submittedName>
</protein>
<name>A0A6J6CJS4_9ZZZZ</name>
<reference evidence="1" key="1">
    <citation type="submission" date="2020-05" db="EMBL/GenBank/DDBJ databases">
        <authorList>
            <person name="Chiriac C."/>
            <person name="Salcher M."/>
            <person name="Ghai R."/>
            <person name="Kavagutti S V."/>
        </authorList>
    </citation>
    <scope>NUCLEOTIDE SEQUENCE</scope>
</reference>
<evidence type="ECO:0000313" key="1">
    <source>
        <dbReference type="EMBL" id="CAB4551742.1"/>
    </source>
</evidence>
<dbReference type="InterPro" id="IPR036291">
    <property type="entry name" value="NAD(P)-bd_dom_sf"/>
</dbReference>
<dbReference type="SUPFAM" id="SSF51735">
    <property type="entry name" value="NAD(P)-binding Rossmann-fold domains"/>
    <property type="match status" value="1"/>
</dbReference>
<dbReference type="PANTHER" id="PTHR43796:SF2">
    <property type="entry name" value="CARBOXYNORSPERMIDINE SYNTHASE"/>
    <property type="match status" value="1"/>
</dbReference>
<dbReference type="EMBL" id="CAEZSL010000176">
    <property type="protein sequence ID" value="CAB4551742.1"/>
    <property type="molecule type" value="Genomic_DNA"/>
</dbReference>
<dbReference type="PANTHER" id="PTHR43796">
    <property type="entry name" value="CARBOXYNORSPERMIDINE SYNTHASE"/>
    <property type="match status" value="1"/>
</dbReference>
<gene>
    <name evidence="1" type="ORF">UFOPK1421_01328</name>
</gene>
<dbReference type="Gene3D" id="3.30.360.10">
    <property type="entry name" value="Dihydrodipicolinate Reductase, domain 2"/>
    <property type="match status" value="1"/>
</dbReference>
<sequence length="328" mass="34761">MSQSVAIVGVGVVGSRVARQLTASGISVLVHDVRRDMQTMVAKTLRAQELVEIADLRVETTPVVVIATRSSQAAMAKLLLELGHHVISTSDDVHDTHELLALDEVARMMGRALVIGATASPGLSGLLVAELATRVDAIDEIHVAFHGTGGPECARQHHRALAGDAVGWHDGEWINRPSGSGRELLWFPEPIGGKDCYRAELPDPVLLHGVYPDVARISARLSANRRDRLTARLPMLAPPHAEGGIGGVRVEIRGSRNGERCTEVAGAAERTGIIAGAVAATMSQELLNKNCGLVGSVVLGDPALDNRSLLDAVIGRGVTVYEYFGSRS</sequence>
<dbReference type="AlphaFoldDB" id="A0A6J6CJS4"/>
<organism evidence="1">
    <name type="scientific">freshwater metagenome</name>
    <dbReference type="NCBI Taxonomy" id="449393"/>
    <lineage>
        <taxon>unclassified sequences</taxon>
        <taxon>metagenomes</taxon>
        <taxon>ecological metagenomes</taxon>
    </lineage>
</organism>
<accession>A0A6J6CJS4</accession>